<gene>
    <name evidence="2" type="ORF">HG543_51510</name>
</gene>
<protein>
    <submittedName>
        <fullName evidence="2">Tetratricopeptide repeat protein</fullName>
    </submittedName>
</protein>
<dbReference type="SMART" id="SM00028">
    <property type="entry name" value="TPR"/>
    <property type="match status" value="1"/>
</dbReference>
<dbReference type="EMBL" id="JABBJJ010000560">
    <property type="protein sequence ID" value="NMO23237.1"/>
    <property type="molecule type" value="Genomic_DNA"/>
</dbReference>
<dbReference type="AlphaFoldDB" id="A0A848LYP5"/>
<comment type="caution">
    <text evidence="2">The sequence shown here is derived from an EMBL/GenBank/DDBJ whole genome shotgun (WGS) entry which is preliminary data.</text>
</comment>
<dbReference type="InterPro" id="IPR011990">
    <property type="entry name" value="TPR-like_helical_dom_sf"/>
</dbReference>
<sequence>MGRVIKHEGVAAMQMQSGAVRRLKAFARGESTWAEVEGMTFEEAKAIAQVGCDLAAAGRLEEARILFEGLVEGNPKDSAARAALGTVYQKLGRLEEALAEYSAALAREPSNPVALANRGELYLRRGERQGFTDLANAVEADPHGETAAGRRARALVKAIALVAVEKLKEDAQP</sequence>
<dbReference type="Pfam" id="PF13414">
    <property type="entry name" value="TPR_11"/>
    <property type="match status" value="1"/>
</dbReference>
<dbReference type="PROSITE" id="PS50293">
    <property type="entry name" value="TPR_REGION"/>
    <property type="match status" value="1"/>
</dbReference>
<accession>A0A848LYP5</accession>
<proteinExistence type="predicted"/>
<dbReference type="RefSeq" id="WP_169352339.1">
    <property type="nucleotide sequence ID" value="NZ_JABBJJ010000560.1"/>
</dbReference>
<dbReference type="PROSITE" id="PS50005">
    <property type="entry name" value="TPR"/>
    <property type="match status" value="1"/>
</dbReference>
<dbReference type="Gene3D" id="1.25.40.10">
    <property type="entry name" value="Tetratricopeptide repeat domain"/>
    <property type="match status" value="1"/>
</dbReference>
<feature type="repeat" description="TPR" evidence="1">
    <location>
        <begin position="78"/>
        <end position="111"/>
    </location>
</feature>
<evidence type="ECO:0000256" key="1">
    <source>
        <dbReference type="PROSITE-ProRule" id="PRU00339"/>
    </source>
</evidence>
<keyword evidence="3" id="KW-1185">Reference proteome</keyword>
<dbReference type="Proteomes" id="UP000518300">
    <property type="component" value="Unassembled WGS sequence"/>
</dbReference>
<organism evidence="2 3">
    <name type="scientific">Pyxidicoccus fallax</name>
    <dbReference type="NCBI Taxonomy" id="394095"/>
    <lineage>
        <taxon>Bacteria</taxon>
        <taxon>Pseudomonadati</taxon>
        <taxon>Myxococcota</taxon>
        <taxon>Myxococcia</taxon>
        <taxon>Myxococcales</taxon>
        <taxon>Cystobacterineae</taxon>
        <taxon>Myxococcaceae</taxon>
        <taxon>Pyxidicoccus</taxon>
    </lineage>
</organism>
<dbReference type="SUPFAM" id="SSF48452">
    <property type="entry name" value="TPR-like"/>
    <property type="match status" value="1"/>
</dbReference>
<evidence type="ECO:0000313" key="2">
    <source>
        <dbReference type="EMBL" id="NMO23237.1"/>
    </source>
</evidence>
<keyword evidence="1" id="KW-0802">TPR repeat</keyword>
<reference evidence="2 3" key="1">
    <citation type="submission" date="2020-04" db="EMBL/GenBank/DDBJ databases">
        <title>Draft genome of Pyxidicoccus fallax type strain.</title>
        <authorList>
            <person name="Whitworth D.E."/>
        </authorList>
    </citation>
    <scope>NUCLEOTIDE SEQUENCE [LARGE SCALE GENOMIC DNA]</scope>
    <source>
        <strain evidence="2 3">DSM 14698</strain>
    </source>
</reference>
<dbReference type="InterPro" id="IPR019734">
    <property type="entry name" value="TPR_rpt"/>
</dbReference>
<evidence type="ECO:0000313" key="3">
    <source>
        <dbReference type="Proteomes" id="UP000518300"/>
    </source>
</evidence>
<name>A0A848LYP5_9BACT</name>